<dbReference type="SUPFAM" id="SSF53335">
    <property type="entry name" value="S-adenosyl-L-methionine-dependent methyltransferases"/>
    <property type="match status" value="1"/>
</dbReference>
<organism evidence="2 3">
    <name type="scientific">Paenibacillus vini</name>
    <dbReference type="NCBI Taxonomy" id="1476024"/>
    <lineage>
        <taxon>Bacteria</taxon>
        <taxon>Bacillati</taxon>
        <taxon>Bacillota</taxon>
        <taxon>Bacilli</taxon>
        <taxon>Bacillales</taxon>
        <taxon>Paenibacillaceae</taxon>
        <taxon>Paenibacillus</taxon>
    </lineage>
</organism>
<dbReference type="Gene3D" id="3.40.50.150">
    <property type="entry name" value="Vaccinia Virus protein VP39"/>
    <property type="match status" value="1"/>
</dbReference>
<protein>
    <recommendedName>
        <fullName evidence="1">Methyltransferase domain-containing protein</fullName>
    </recommendedName>
</protein>
<sequence length="276" mass="31772">MSQIVRDYYDSHAEQEWYRLNDPYSQVEWLSTLRLMDRYLPDSGHICDIGCGPGRYAIELLQRRYQVTLFDLSAKELSLAEERIGELGLQAEAYICEDARNLQVLDAEIYDGVLLLGPLYHVQDRQERINIIRNAFRVLKPGGIAMFSYLNSWGVLKAGVTEFSDSYRDPEHIYMYLQEQALDENQGFTECYFSIPARALEEIELGGFDVVSYAGAESFLAGMRAEVTRHYNEDRQVYDHLVQAASETSEAPQYRDATEHLLIIAQKKPESEQERA</sequence>
<evidence type="ECO:0000259" key="1">
    <source>
        <dbReference type="Pfam" id="PF13649"/>
    </source>
</evidence>
<dbReference type="Pfam" id="PF13649">
    <property type="entry name" value="Methyltransf_25"/>
    <property type="match status" value="1"/>
</dbReference>
<dbReference type="RefSeq" id="WP_213654955.1">
    <property type="nucleotide sequence ID" value="NZ_BOSL01000006.1"/>
</dbReference>
<dbReference type="InterPro" id="IPR041698">
    <property type="entry name" value="Methyltransf_25"/>
</dbReference>
<feature type="domain" description="Methyltransferase" evidence="1">
    <location>
        <begin position="46"/>
        <end position="143"/>
    </location>
</feature>
<gene>
    <name evidence="2" type="ORF">J42TS3_24210</name>
</gene>
<dbReference type="InterPro" id="IPR029063">
    <property type="entry name" value="SAM-dependent_MTases_sf"/>
</dbReference>
<dbReference type="CDD" id="cd02440">
    <property type="entry name" value="AdoMet_MTases"/>
    <property type="match status" value="1"/>
</dbReference>
<evidence type="ECO:0000313" key="3">
    <source>
        <dbReference type="Proteomes" id="UP000679992"/>
    </source>
</evidence>
<keyword evidence="3" id="KW-1185">Reference proteome</keyword>
<reference evidence="2 3" key="1">
    <citation type="submission" date="2021-03" db="EMBL/GenBank/DDBJ databases">
        <title>Antimicrobial resistance genes in bacteria isolated from Japanese honey, and their potential for conferring macrolide and lincosamide resistance in the American foulbrood pathogen Paenibacillus larvae.</title>
        <authorList>
            <person name="Okamoto M."/>
            <person name="Kumagai M."/>
            <person name="Kanamori H."/>
            <person name="Takamatsu D."/>
        </authorList>
    </citation>
    <scope>NUCLEOTIDE SEQUENCE [LARGE SCALE GENOMIC DNA]</scope>
    <source>
        <strain evidence="2 3">J42TS3</strain>
    </source>
</reference>
<dbReference type="PANTHER" id="PTHR43464:SF94">
    <property type="entry name" value="MALONYL-[ACYL-CARRIER PROTEIN] O-METHYLTRANSFERASE"/>
    <property type="match status" value="1"/>
</dbReference>
<evidence type="ECO:0000313" key="2">
    <source>
        <dbReference type="EMBL" id="GIP53386.1"/>
    </source>
</evidence>
<dbReference type="EMBL" id="BOSL01000006">
    <property type="protein sequence ID" value="GIP53386.1"/>
    <property type="molecule type" value="Genomic_DNA"/>
</dbReference>
<accession>A0ABQ4MBK6</accession>
<comment type="caution">
    <text evidence="2">The sequence shown here is derived from an EMBL/GenBank/DDBJ whole genome shotgun (WGS) entry which is preliminary data.</text>
</comment>
<proteinExistence type="predicted"/>
<dbReference type="Proteomes" id="UP000679992">
    <property type="component" value="Unassembled WGS sequence"/>
</dbReference>
<dbReference type="PANTHER" id="PTHR43464">
    <property type="entry name" value="METHYLTRANSFERASE"/>
    <property type="match status" value="1"/>
</dbReference>
<name>A0ABQ4MBK6_9BACL</name>